<dbReference type="SUPFAM" id="SSF101082">
    <property type="entry name" value="Typo IV secretion system protein TraC"/>
    <property type="match status" value="1"/>
</dbReference>
<organism evidence="4 5">
    <name type="scientific">Luteimonas gilva</name>
    <dbReference type="NCBI Taxonomy" id="2572684"/>
    <lineage>
        <taxon>Bacteria</taxon>
        <taxon>Pseudomonadati</taxon>
        <taxon>Pseudomonadota</taxon>
        <taxon>Gammaproteobacteria</taxon>
        <taxon>Lysobacterales</taxon>
        <taxon>Lysobacteraceae</taxon>
        <taxon>Luteimonas</taxon>
    </lineage>
</organism>
<feature type="chain" id="PRO_5020668649" evidence="3">
    <location>
        <begin position="20"/>
        <end position="238"/>
    </location>
</feature>
<gene>
    <name evidence="4" type="primary">virB5</name>
    <name evidence="4" type="ORF">FCE95_10005</name>
</gene>
<protein>
    <submittedName>
        <fullName evidence="4">P-type DNA transfer protein VirB5</fullName>
    </submittedName>
</protein>
<evidence type="ECO:0000256" key="2">
    <source>
        <dbReference type="SAM" id="MobiDB-lite"/>
    </source>
</evidence>
<evidence type="ECO:0000256" key="3">
    <source>
        <dbReference type="SAM" id="SignalP"/>
    </source>
</evidence>
<feature type="signal peptide" evidence="3">
    <location>
        <begin position="1"/>
        <end position="19"/>
    </location>
</feature>
<dbReference type="Gene3D" id="1.20.58.430">
    <property type="entry name" value="Type IV secretion system, VirB5-domain"/>
    <property type="match status" value="1"/>
</dbReference>
<reference evidence="4 5" key="1">
    <citation type="submission" date="2019-04" db="EMBL/GenBank/DDBJ databases">
        <title>Reference strain of H23.</title>
        <authorList>
            <person name="Luo X."/>
        </authorList>
    </citation>
    <scope>NUCLEOTIDE SEQUENCE [LARGE SCALE GENOMIC DNA]</scope>
    <source>
        <strain evidence="4 5">H23</strain>
    </source>
</reference>
<dbReference type="OrthoDB" id="9780974at2"/>
<keyword evidence="1" id="KW-0175">Coiled coil</keyword>
<evidence type="ECO:0000313" key="4">
    <source>
        <dbReference type="EMBL" id="TKR31132.1"/>
    </source>
</evidence>
<dbReference type="Pfam" id="PF07996">
    <property type="entry name" value="T4SS"/>
    <property type="match status" value="1"/>
</dbReference>
<keyword evidence="3" id="KW-0732">Signal</keyword>
<comment type="caution">
    <text evidence="4">The sequence shown here is derived from an EMBL/GenBank/DDBJ whole genome shotgun (WGS) entry which is preliminary data.</text>
</comment>
<evidence type="ECO:0000313" key="5">
    <source>
        <dbReference type="Proteomes" id="UP000308707"/>
    </source>
</evidence>
<evidence type="ECO:0000256" key="1">
    <source>
        <dbReference type="SAM" id="Coils"/>
    </source>
</evidence>
<dbReference type="Proteomes" id="UP000308707">
    <property type="component" value="Unassembled WGS sequence"/>
</dbReference>
<dbReference type="InterPro" id="IPR014158">
    <property type="entry name" value="T4SS_VirB5"/>
</dbReference>
<name>A0A4U5JN70_9GAMM</name>
<accession>A0A4U5JN70</accession>
<dbReference type="AlphaFoldDB" id="A0A4U5JN70"/>
<sequence>MVSAVLAVAALGVSSPANATGVPVVDALLNTQTQANQAANIAKYIEQIAQLKSQLDQMKQQYESITGTRNLGEILNNPAFQNYLPQEWQDVYSKVQNGGYKGLTGSAALIRDGNQLFDMCKSKTGADKTLCERSASKAAQDKAFAVEAFDKAKDRWDQIAGLMRQINSTTDPKAIAELQARINAEGAAIQNEQTKMQLFALASQAEDRLIQQQRREANARTWGATGGGVTAEPLTFGQ</sequence>
<dbReference type="EMBL" id="SZUA01000002">
    <property type="protein sequence ID" value="TKR31132.1"/>
    <property type="molecule type" value="Genomic_DNA"/>
</dbReference>
<feature type="region of interest" description="Disordered" evidence="2">
    <location>
        <begin position="214"/>
        <end position="238"/>
    </location>
</feature>
<dbReference type="InterPro" id="IPR023220">
    <property type="entry name" value="T4SS_VirB5-domain"/>
</dbReference>
<feature type="coiled-coil region" evidence="1">
    <location>
        <begin position="34"/>
        <end position="68"/>
    </location>
</feature>
<keyword evidence="5" id="KW-1185">Reference proteome</keyword>
<dbReference type="NCBIfam" id="TIGR02791">
    <property type="entry name" value="VirB5"/>
    <property type="match status" value="1"/>
</dbReference>
<proteinExistence type="predicted"/>
<dbReference type="CDD" id="cd14262">
    <property type="entry name" value="VirB5_like"/>
    <property type="match status" value="1"/>
</dbReference>